<protein>
    <submittedName>
        <fullName evidence="3">Dipeptidase</fullName>
    </submittedName>
</protein>
<comment type="caution">
    <text evidence="3">The sequence shown here is derived from an EMBL/GenBank/DDBJ whole genome shotgun (WGS) entry which is preliminary data.</text>
</comment>
<name>A0ABQ6HNJ5_9MICO</name>
<evidence type="ECO:0000256" key="1">
    <source>
        <dbReference type="SAM" id="MobiDB-lite"/>
    </source>
</evidence>
<dbReference type="Pfam" id="PF01979">
    <property type="entry name" value="Amidohydro_1"/>
    <property type="match status" value="1"/>
</dbReference>
<dbReference type="Gene3D" id="2.30.40.10">
    <property type="entry name" value="Urease, subunit C, domain 1"/>
    <property type="match status" value="1"/>
</dbReference>
<evidence type="ECO:0000259" key="2">
    <source>
        <dbReference type="Pfam" id="PF01979"/>
    </source>
</evidence>
<gene>
    <name evidence="3" type="ORF">GCM10025862_11910</name>
</gene>
<dbReference type="Proteomes" id="UP001157109">
    <property type="component" value="Unassembled WGS sequence"/>
</dbReference>
<proteinExistence type="predicted"/>
<dbReference type="InterPro" id="IPR032466">
    <property type="entry name" value="Metal_Hydrolase"/>
</dbReference>
<evidence type="ECO:0000313" key="3">
    <source>
        <dbReference type="EMBL" id="GMA19170.1"/>
    </source>
</evidence>
<organism evidence="3 4">
    <name type="scientific">Arsenicicoccus piscis</name>
    <dbReference type="NCBI Taxonomy" id="673954"/>
    <lineage>
        <taxon>Bacteria</taxon>
        <taxon>Bacillati</taxon>
        <taxon>Actinomycetota</taxon>
        <taxon>Actinomycetes</taxon>
        <taxon>Micrococcales</taxon>
        <taxon>Intrasporangiaceae</taxon>
        <taxon>Arsenicicoccus</taxon>
    </lineage>
</organism>
<keyword evidence="4" id="KW-1185">Reference proteome</keyword>
<sequence>MTHVTEPSEKTLFRNVSILDSTGAEPYPGDVLVENDRIVAVGEVDESRAEGARVIEGNGRTLMSGLCDAHTHFSWNNSADLDGLGTMPVEEHLLFCLESARTYIDSGYTMCLGAASAKDRLDVVCRDAINSGRFPGPRYLANGPEIAVTGGALTHSITKFADGPEGMRKAVRELVALGVDQIKLSMTGEEITGTQRAEDTYFSDDEVAAAVSEAHRRGKRVCAHARSAESVKMCVRHGVDVIYHASFTDEEGMDMLEANKDWVWVAPGLNWLVATLYEAEAFGFPQEAAEAVGYKKELDIAVAGLREMHRRGVRILPGGDYGFAWTPHGTYARDLQHFVELLGFTPMEAILSATALGGELMMRGDELGKVQSGYLADLILVDGDPLADITVLQDQDKLHYIMKDGRFHKEQGDAPAPPPDQDELVTSGTQHVVERRP</sequence>
<dbReference type="InterPro" id="IPR051781">
    <property type="entry name" value="Metallo-dep_Hydrolase"/>
</dbReference>
<dbReference type="InterPro" id="IPR057744">
    <property type="entry name" value="OTAase-like"/>
</dbReference>
<evidence type="ECO:0000313" key="4">
    <source>
        <dbReference type="Proteomes" id="UP001157109"/>
    </source>
</evidence>
<accession>A0ABQ6HNJ5</accession>
<feature type="domain" description="Amidohydrolase-related" evidence="2">
    <location>
        <begin position="62"/>
        <end position="406"/>
    </location>
</feature>
<feature type="region of interest" description="Disordered" evidence="1">
    <location>
        <begin position="408"/>
        <end position="437"/>
    </location>
</feature>
<dbReference type="SUPFAM" id="SSF51338">
    <property type="entry name" value="Composite domain of metallo-dependent hydrolases"/>
    <property type="match status" value="1"/>
</dbReference>
<dbReference type="InterPro" id="IPR011059">
    <property type="entry name" value="Metal-dep_hydrolase_composite"/>
</dbReference>
<reference evidence="4" key="1">
    <citation type="journal article" date="2019" name="Int. J. Syst. Evol. Microbiol.">
        <title>The Global Catalogue of Microorganisms (GCM) 10K type strain sequencing project: providing services to taxonomists for standard genome sequencing and annotation.</title>
        <authorList>
            <consortium name="The Broad Institute Genomics Platform"/>
            <consortium name="The Broad Institute Genome Sequencing Center for Infectious Disease"/>
            <person name="Wu L."/>
            <person name="Ma J."/>
        </authorList>
    </citation>
    <scope>NUCLEOTIDE SEQUENCE [LARGE SCALE GENOMIC DNA]</scope>
    <source>
        <strain evidence="4">NBRC 105830</strain>
    </source>
</reference>
<dbReference type="CDD" id="cd01299">
    <property type="entry name" value="Met_dep_hydrolase_A"/>
    <property type="match status" value="1"/>
</dbReference>
<dbReference type="PANTHER" id="PTHR43135">
    <property type="entry name" value="ALPHA-D-RIBOSE 1-METHYLPHOSPHONATE 5-TRIPHOSPHATE DIPHOSPHATASE"/>
    <property type="match status" value="1"/>
</dbReference>
<dbReference type="InterPro" id="IPR006680">
    <property type="entry name" value="Amidohydro-rel"/>
</dbReference>
<dbReference type="SUPFAM" id="SSF51556">
    <property type="entry name" value="Metallo-dependent hydrolases"/>
    <property type="match status" value="1"/>
</dbReference>
<dbReference type="PANTHER" id="PTHR43135:SF3">
    <property type="entry name" value="ALPHA-D-RIBOSE 1-METHYLPHOSPHONATE 5-TRIPHOSPHATE DIPHOSPHATASE"/>
    <property type="match status" value="1"/>
</dbReference>
<dbReference type="Gene3D" id="3.20.20.140">
    <property type="entry name" value="Metal-dependent hydrolases"/>
    <property type="match status" value="1"/>
</dbReference>
<dbReference type="EMBL" id="BSUJ01000001">
    <property type="protein sequence ID" value="GMA19170.1"/>
    <property type="molecule type" value="Genomic_DNA"/>
</dbReference>